<feature type="transmembrane region" description="Helical" evidence="9">
    <location>
        <begin position="462"/>
        <end position="486"/>
    </location>
</feature>
<dbReference type="InterPro" id="IPR053951">
    <property type="entry name" value="K_trans_N"/>
</dbReference>
<evidence type="ECO:0000259" key="11">
    <source>
        <dbReference type="Pfam" id="PF22776"/>
    </source>
</evidence>
<feature type="transmembrane region" description="Helical" evidence="9">
    <location>
        <begin position="223"/>
        <end position="244"/>
    </location>
</feature>
<sequence>MKPAIVDKIDLEAKNALHQPFYEGKQAVGWATTLSLAFQSIGVIYGDIGTSPLYVFMGIFPDSDNPPSREDVYGALSLIIWSLTIIPLLKYVFIVLRADDNGEGGSFALYSLISRNCDIPICGTRQGDNVTLTSYGTAEIPHTPMDSNLIQRNPLVQRMLLVLVLFGTSLVMSDGLLTPAVSVLSAVEGITVPAPQLARYVIPATCAIMVVLFAGQKLGTGKVAVVFAPVIGLWLMVLFVVGMMNVAQYPGIMKACSPLYAVQYFLRNGKNGISSLGGVILSVTGVEAMFADLGHFSRRSIQLSFIFMHRPSGINLTPTSRTSSLILAYCGQGARLILDPTLIKSPFFLTIPGTIYWPVLVLATVATIIASQAMISATFSLISQSMALGCFPTVRVVHTSRSVRGQVYIPVVNWILLAAVILVVVVFRNSTNLTPAYGLCVAMVMFITTIFVAIVMRYVWRWNLLVPIMFSCTFGLVDAVFAIVTLRKVDSGGWFPLMVAVGICGMQLVWKWGTDLKYKSELGSKIKLEDLLLDITPPGMPIINNPSDILVSKEVKYDDLHTETALRYRNFRPQILQLRDTNRIVSRLPGLALFYNNDRDVPKTFAHFLYHYPAVQDVVVFVTVRVVAQPYVDEEDRVRVTPIREFDGFYRCVAWYGYMETVEQGPQFVDRVTGVIDQITPRVGANRAKEAVTTYLLGKEMLFAKNGSGWLRTLMLESFYAFLENNAATAGWLVPRNETIVVGMNVAV</sequence>
<evidence type="ECO:0000256" key="9">
    <source>
        <dbReference type="SAM" id="Phobius"/>
    </source>
</evidence>
<comment type="caution">
    <text evidence="12">The sequence shown here is derived from an EMBL/GenBank/DDBJ whole genome shotgun (WGS) entry which is preliminary data.</text>
</comment>
<organism evidence="12 13">
    <name type="scientific">Jimgerdemannia flammicorona</name>
    <dbReference type="NCBI Taxonomy" id="994334"/>
    <lineage>
        <taxon>Eukaryota</taxon>
        <taxon>Fungi</taxon>
        <taxon>Fungi incertae sedis</taxon>
        <taxon>Mucoromycota</taxon>
        <taxon>Mucoromycotina</taxon>
        <taxon>Endogonomycetes</taxon>
        <taxon>Endogonales</taxon>
        <taxon>Endogonaceae</taxon>
        <taxon>Jimgerdemannia</taxon>
    </lineage>
</organism>
<comment type="subcellular location">
    <subcellularLocation>
        <location evidence="1">Membrane</location>
        <topology evidence="1">Multi-pass membrane protein</topology>
    </subcellularLocation>
</comment>
<protein>
    <submittedName>
        <fullName evidence="12">Potassium transporter 4-like protein</fullName>
    </submittedName>
</protein>
<dbReference type="NCBIfam" id="TIGR00794">
    <property type="entry name" value="kup"/>
    <property type="match status" value="1"/>
</dbReference>
<accession>A0A433QDM7</accession>
<feature type="transmembrane region" description="Helical" evidence="9">
    <location>
        <begin position="72"/>
        <end position="93"/>
    </location>
</feature>
<dbReference type="Pfam" id="PF02705">
    <property type="entry name" value="K_trans"/>
    <property type="match status" value="1"/>
</dbReference>
<dbReference type="AlphaFoldDB" id="A0A433QDM7"/>
<dbReference type="GO" id="GO:0015079">
    <property type="term" value="F:potassium ion transmembrane transporter activity"/>
    <property type="evidence" value="ECO:0007669"/>
    <property type="project" value="InterPro"/>
</dbReference>
<feature type="transmembrane region" description="Helical" evidence="9">
    <location>
        <begin position="197"/>
        <end position="216"/>
    </location>
</feature>
<dbReference type="InterPro" id="IPR003855">
    <property type="entry name" value="K+_transporter"/>
</dbReference>
<evidence type="ECO:0000256" key="7">
    <source>
        <dbReference type="ARBA" id="ARBA00023065"/>
    </source>
</evidence>
<dbReference type="PANTHER" id="PTHR30540">
    <property type="entry name" value="OSMOTIC STRESS POTASSIUM TRANSPORTER"/>
    <property type="match status" value="1"/>
</dbReference>
<dbReference type="Pfam" id="PF22776">
    <property type="entry name" value="K_trans_C"/>
    <property type="match status" value="1"/>
</dbReference>
<feature type="transmembrane region" description="Helical" evidence="9">
    <location>
        <begin position="159"/>
        <end position="177"/>
    </location>
</feature>
<evidence type="ECO:0000256" key="4">
    <source>
        <dbReference type="ARBA" id="ARBA00022692"/>
    </source>
</evidence>
<feature type="transmembrane region" description="Helical" evidence="9">
    <location>
        <begin position="407"/>
        <end position="427"/>
    </location>
</feature>
<feature type="domain" description="K+ potassium transporter integral membrane" evidence="10">
    <location>
        <begin position="36"/>
        <end position="532"/>
    </location>
</feature>
<feature type="transmembrane region" description="Helical" evidence="9">
    <location>
        <begin position="433"/>
        <end position="455"/>
    </location>
</feature>
<keyword evidence="4 9" id="KW-0812">Transmembrane</keyword>
<evidence type="ECO:0000313" key="12">
    <source>
        <dbReference type="EMBL" id="RUS27862.1"/>
    </source>
</evidence>
<dbReference type="EMBL" id="RBNJ01007632">
    <property type="protein sequence ID" value="RUS27862.1"/>
    <property type="molecule type" value="Genomic_DNA"/>
</dbReference>
<evidence type="ECO:0000256" key="8">
    <source>
        <dbReference type="ARBA" id="ARBA00023136"/>
    </source>
</evidence>
<keyword evidence="8 9" id="KW-0472">Membrane</keyword>
<evidence type="ECO:0000256" key="5">
    <source>
        <dbReference type="ARBA" id="ARBA00022958"/>
    </source>
</evidence>
<feature type="transmembrane region" description="Helical" evidence="9">
    <location>
        <begin position="355"/>
        <end position="382"/>
    </location>
</feature>
<dbReference type="GO" id="GO:0016020">
    <property type="term" value="C:membrane"/>
    <property type="evidence" value="ECO:0007669"/>
    <property type="project" value="UniProtKB-SubCell"/>
</dbReference>
<dbReference type="Proteomes" id="UP000274822">
    <property type="component" value="Unassembled WGS sequence"/>
</dbReference>
<evidence type="ECO:0000256" key="6">
    <source>
        <dbReference type="ARBA" id="ARBA00022989"/>
    </source>
</evidence>
<evidence type="ECO:0000256" key="2">
    <source>
        <dbReference type="ARBA" id="ARBA00022448"/>
    </source>
</evidence>
<reference evidence="12 13" key="1">
    <citation type="journal article" date="2018" name="New Phytol.">
        <title>Phylogenomics of Endogonaceae and evolution of mycorrhizas within Mucoromycota.</title>
        <authorList>
            <person name="Chang Y."/>
            <person name="Desiro A."/>
            <person name="Na H."/>
            <person name="Sandor L."/>
            <person name="Lipzen A."/>
            <person name="Clum A."/>
            <person name="Barry K."/>
            <person name="Grigoriev I.V."/>
            <person name="Martin F.M."/>
            <person name="Stajich J.E."/>
            <person name="Smith M.E."/>
            <person name="Bonito G."/>
            <person name="Spatafora J.W."/>
        </authorList>
    </citation>
    <scope>NUCLEOTIDE SEQUENCE [LARGE SCALE GENOMIC DNA]</scope>
    <source>
        <strain evidence="12 13">AD002</strain>
    </source>
</reference>
<keyword evidence="13" id="KW-1185">Reference proteome</keyword>
<evidence type="ECO:0000256" key="1">
    <source>
        <dbReference type="ARBA" id="ARBA00004141"/>
    </source>
</evidence>
<keyword evidence="7" id="KW-0406">Ion transport</keyword>
<feature type="domain" description="K+ potassium transporter C-terminal" evidence="11">
    <location>
        <begin position="589"/>
        <end position="747"/>
    </location>
</feature>
<feature type="transmembrane region" description="Helical" evidence="9">
    <location>
        <begin position="492"/>
        <end position="510"/>
    </location>
</feature>
<dbReference type="InterPro" id="IPR053952">
    <property type="entry name" value="K_trans_C"/>
</dbReference>
<evidence type="ECO:0000313" key="13">
    <source>
        <dbReference type="Proteomes" id="UP000274822"/>
    </source>
</evidence>
<dbReference type="PANTHER" id="PTHR30540:SF83">
    <property type="entry name" value="K+ POTASSIUM TRANSPORTER"/>
    <property type="match status" value="1"/>
</dbReference>
<proteinExistence type="predicted"/>
<evidence type="ECO:0000259" key="10">
    <source>
        <dbReference type="Pfam" id="PF02705"/>
    </source>
</evidence>
<gene>
    <name evidence="12" type="ORF">BC938DRAFT_482631</name>
</gene>
<evidence type="ECO:0000256" key="3">
    <source>
        <dbReference type="ARBA" id="ARBA00022538"/>
    </source>
</evidence>
<keyword evidence="2" id="KW-0813">Transport</keyword>
<keyword evidence="5" id="KW-0630">Potassium</keyword>
<name>A0A433QDM7_9FUNG</name>
<keyword evidence="3" id="KW-0633">Potassium transport</keyword>
<keyword evidence="6 9" id="KW-1133">Transmembrane helix</keyword>